<accession>A0A941IW32</accession>
<dbReference type="Proteomes" id="UP000675781">
    <property type="component" value="Unassembled WGS sequence"/>
</dbReference>
<keyword evidence="3" id="KW-1185">Reference proteome</keyword>
<reference evidence="2" key="1">
    <citation type="submission" date="2021-04" db="EMBL/GenBank/DDBJ databases">
        <title>Genome based classification of Actinospica acidithermotolerans sp. nov., an actinobacterium isolated from an Indonesian hot spring.</title>
        <authorList>
            <person name="Kusuma A.B."/>
            <person name="Putra K.E."/>
            <person name="Nafisah S."/>
            <person name="Loh J."/>
            <person name="Nouioui I."/>
            <person name="Goodfellow M."/>
        </authorList>
    </citation>
    <scope>NUCLEOTIDE SEQUENCE</scope>
    <source>
        <strain evidence="2">CSCA 57</strain>
    </source>
</reference>
<evidence type="ECO:0000313" key="3">
    <source>
        <dbReference type="Proteomes" id="UP000675781"/>
    </source>
</evidence>
<gene>
    <name evidence="2" type="ORF">KDL01_34540</name>
</gene>
<sequence>MARDELLTVPDVIAELHISRATFYRWLATGKGPKPVRLPGGTIRVRRSALDRFLNDCSAAA</sequence>
<comment type="caution">
    <text evidence="2">The sequence shown here is derived from an EMBL/GenBank/DDBJ whole genome shotgun (WGS) entry which is preliminary data.</text>
</comment>
<name>A0A941IW32_9ACTN</name>
<evidence type="ECO:0000259" key="1">
    <source>
        <dbReference type="Pfam" id="PF12728"/>
    </source>
</evidence>
<organism evidence="2 3">
    <name type="scientific">Actinospica durhamensis</name>
    <dbReference type="NCBI Taxonomy" id="1508375"/>
    <lineage>
        <taxon>Bacteria</taxon>
        <taxon>Bacillati</taxon>
        <taxon>Actinomycetota</taxon>
        <taxon>Actinomycetes</taxon>
        <taxon>Catenulisporales</taxon>
        <taxon>Actinospicaceae</taxon>
        <taxon>Actinospica</taxon>
    </lineage>
</organism>
<dbReference type="InterPro" id="IPR041657">
    <property type="entry name" value="HTH_17"/>
</dbReference>
<dbReference type="InterPro" id="IPR009061">
    <property type="entry name" value="DNA-bd_dom_put_sf"/>
</dbReference>
<protein>
    <submittedName>
        <fullName evidence="2">Helix-turn-helix domain-containing protein</fullName>
    </submittedName>
</protein>
<evidence type="ECO:0000313" key="2">
    <source>
        <dbReference type="EMBL" id="MBR7838436.1"/>
    </source>
</evidence>
<dbReference type="SUPFAM" id="SSF46955">
    <property type="entry name" value="Putative DNA-binding domain"/>
    <property type="match status" value="1"/>
</dbReference>
<feature type="domain" description="Helix-turn-helix" evidence="1">
    <location>
        <begin position="6"/>
        <end position="57"/>
    </location>
</feature>
<dbReference type="EMBL" id="JAGSOG010000290">
    <property type="protein sequence ID" value="MBR7838436.1"/>
    <property type="molecule type" value="Genomic_DNA"/>
</dbReference>
<dbReference type="Pfam" id="PF12728">
    <property type="entry name" value="HTH_17"/>
    <property type="match status" value="1"/>
</dbReference>
<dbReference type="RefSeq" id="WP_212532893.1">
    <property type="nucleotide sequence ID" value="NZ_JAGSOG010000290.1"/>
</dbReference>
<dbReference type="AlphaFoldDB" id="A0A941IW32"/>
<proteinExistence type="predicted"/>